<organism evidence="1 2">
    <name type="scientific">Ectobacillus funiculus</name>
    <dbReference type="NCBI Taxonomy" id="137993"/>
    <lineage>
        <taxon>Bacteria</taxon>
        <taxon>Bacillati</taxon>
        <taxon>Bacillota</taxon>
        <taxon>Bacilli</taxon>
        <taxon>Bacillales</taxon>
        <taxon>Bacillaceae</taxon>
        <taxon>Ectobacillus</taxon>
    </lineage>
</organism>
<proteinExistence type="predicted"/>
<reference evidence="1 2" key="1">
    <citation type="submission" date="2024-09" db="EMBL/GenBank/DDBJ databases">
        <authorList>
            <person name="Sun Q."/>
            <person name="Mori K."/>
        </authorList>
    </citation>
    <scope>NUCLEOTIDE SEQUENCE [LARGE SCALE GENOMIC DNA]</scope>
    <source>
        <strain evidence="1 2">JCM 11201</strain>
    </source>
</reference>
<evidence type="ECO:0000313" key="1">
    <source>
        <dbReference type="EMBL" id="MFB9761921.1"/>
    </source>
</evidence>
<comment type="caution">
    <text evidence="1">The sequence shown here is derived from an EMBL/GenBank/DDBJ whole genome shotgun (WGS) entry which is preliminary data.</text>
</comment>
<dbReference type="Proteomes" id="UP001589609">
    <property type="component" value="Unassembled WGS sequence"/>
</dbReference>
<dbReference type="EMBL" id="JBHMAF010000196">
    <property type="protein sequence ID" value="MFB9761921.1"/>
    <property type="molecule type" value="Genomic_DNA"/>
</dbReference>
<name>A0ABV5WNT8_9BACI</name>
<evidence type="ECO:0000313" key="2">
    <source>
        <dbReference type="Proteomes" id="UP001589609"/>
    </source>
</evidence>
<accession>A0ABV5WNT8</accession>
<keyword evidence="2" id="KW-1185">Reference proteome</keyword>
<gene>
    <name evidence="1" type="ORF">ACFFMS_27205</name>
</gene>
<protein>
    <submittedName>
        <fullName evidence="1">Uncharacterized protein</fullName>
    </submittedName>
</protein>
<sequence length="41" mass="4864">MNKIIFSFSQKMERYLLDRGVKVTARSLKTDLGMLMERISR</sequence>